<dbReference type="InterPro" id="IPR008253">
    <property type="entry name" value="Marvel"/>
</dbReference>
<evidence type="ECO:0000313" key="8">
    <source>
        <dbReference type="Proteomes" id="UP000070501"/>
    </source>
</evidence>
<dbReference type="STRING" id="196109.A0A136J187"/>
<gene>
    <name evidence="7" type="ORF">Micbo1qcDRAFT_163654</name>
</gene>
<evidence type="ECO:0000256" key="2">
    <source>
        <dbReference type="ARBA" id="ARBA00022692"/>
    </source>
</evidence>
<dbReference type="EMBL" id="KQ964251">
    <property type="protein sequence ID" value="KXJ90955.1"/>
    <property type="molecule type" value="Genomic_DNA"/>
</dbReference>
<dbReference type="PANTHER" id="PTHR39608:SF1">
    <property type="entry name" value="INTEGRAL MEMBRANE PROTEIN (AFU_ORTHOLOGUE AFUA_5G08640)"/>
    <property type="match status" value="1"/>
</dbReference>
<evidence type="ECO:0000256" key="3">
    <source>
        <dbReference type="ARBA" id="ARBA00022989"/>
    </source>
</evidence>
<organism evidence="7 8">
    <name type="scientific">Microdochium bolleyi</name>
    <dbReference type="NCBI Taxonomy" id="196109"/>
    <lineage>
        <taxon>Eukaryota</taxon>
        <taxon>Fungi</taxon>
        <taxon>Dikarya</taxon>
        <taxon>Ascomycota</taxon>
        <taxon>Pezizomycotina</taxon>
        <taxon>Sordariomycetes</taxon>
        <taxon>Xylariomycetidae</taxon>
        <taxon>Xylariales</taxon>
        <taxon>Microdochiaceae</taxon>
        <taxon>Microdochium</taxon>
    </lineage>
</organism>
<keyword evidence="2 5" id="KW-0812">Transmembrane</keyword>
<dbReference type="InParanoid" id="A0A136J187"/>
<sequence length="162" mass="18514">MAIMQIAGMVLRAAELAFGAIVAGINGSYLHDMHKLRVDSWPLARFIYTEVVAAIAIFFALIWLLPFSSSFTNYPFDFFISILWFIAFGLLVHYEDGSCGAIFDWSDVTIRGASVCGRWKAVIAFSFLSAICWLVSAIIGMLWVRDRQTRRYERRRWRGSRV</sequence>
<comment type="subcellular location">
    <subcellularLocation>
        <location evidence="1">Membrane</location>
        <topology evidence="1">Multi-pass membrane protein</topology>
    </subcellularLocation>
</comment>
<feature type="transmembrane region" description="Helical" evidence="5">
    <location>
        <begin position="121"/>
        <end position="144"/>
    </location>
</feature>
<protein>
    <recommendedName>
        <fullName evidence="6">MARVEL domain-containing protein</fullName>
    </recommendedName>
</protein>
<feature type="transmembrane region" description="Helical" evidence="5">
    <location>
        <begin position="76"/>
        <end position="94"/>
    </location>
</feature>
<dbReference type="Proteomes" id="UP000070501">
    <property type="component" value="Unassembled WGS sequence"/>
</dbReference>
<feature type="domain" description="MARVEL" evidence="6">
    <location>
        <begin position="9"/>
        <end position="139"/>
    </location>
</feature>
<evidence type="ECO:0000313" key="7">
    <source>
        <dbReference type="EMBL" id="KXJ90955.1"/>
    </source>
</evidence>
<feature type="transmembrane region" description="Helical" evidence="5">
    <location>
        <begin position="43"/>
        <end position="64"/>
    </location>
</feature>
<dbReference type="GO" id="GO:0016020">
    <property type="term" value="C:membrane"/>
    <property type="evidence" value="ECO:0007669"/>
    <property type="project" value="UniProtKB-SubCell"/>
</dbReference>
<dbReference type="PANTHER" id="PTHR39608">
    <property type="entry name" value="INTEGRAL MEMBRANE PROTEIN (AFU_ORTHOLOGUE AFUA_5G08640)"/>
    <property type="match status" value="1"/>
</dbReference>
<dbReference type="AlphaFoldDB" id="A0A136J187"/>
<dbReference type="OrthoDB" id="4074965at2759"/>
<evidence type="ECO:0000256" key="5">
    <source>
        <dbReference type="SAM" id="Phobius"/>
    </source>
</evidence>
<evidence type="ECO:0000256" key="1">
    <source>
        <dbReference type="ARBA" id="ARBA00004141"/>
    </source>
</evidence>
<evidence type="ECO:0000256" key="4">
    <source>
        <dbReference type="ARBA" id="ARBA00023136"/>
    </source>
</evidence>
<proteinExistence type="predicted"/>
<keyword evidence="4 5" id="KW-0472">Membrane</keyword>
<keyword evidence="3 5" id="KW-1133">Transmembrane helix</keyword>
<evidence type="ECO:0000259" key="6">
    <source>
        <dbReference type="Pfam" id="PF01284"/>
    </source>
</evidence>
<name>A0A136J187_9PEZI</name>
<dbReference type="Pfam" id="PF01284">
    <property type="entry name" value="MARVEL"/>
    <property type="match status" value="1"/>
</dbReference>
<accession>A0A136J187</accession>
<reference evidence="8" key="1">
    <citation type="submission" date="2016-02" db="EMBL/GenBank/DDBJ databases">
        <title>Draft genome sequence of Microdochium bolleyi, a fungal endophyte of beachgrass.</title>
        <authorList>
            <consortium name="DOE Joint Genome Institute"/>
            <person name="David A.S."/>
            <person name="May G."/>
            <person name="Haridas S."/>
            <person name="Lim J."/>
            <person name="Wang M."/>
            <person name="Labutti K."/>
            <person name="Lipzen A."/>
            <person name="Barry K."/>
            <person name="Grigoriev I.V."/>
        </authorList>
    </citation>
    <scope>NUCLEOTIDE SEQUENCE [LARGE SCALE GENOMIC DNA]</scope>
    <source>
        <strain evidence="8">J235TASD1</strain>
    </source>
</reference>
<keyword evidence="8" id="KW-1185">Reference proteome</keyword>